<keyword evidence="2" id="KW-0812">Transmembrane</keyword>
<feature type="region of interest" description="Disordered" evidence="1">
    <location>
        <begin position="69"/>
        <end position="110"/>
    </location>
</feature>
<evidence type="ECO:0000256" key="2">
    <source>
        <dbReference type="SAM" id="Phobius"/>
    </source>
</evidence>
<organism evidence="3 4">
    <name type="scientific">Streptomyces plumbiresistens</name>
    <dbReference type="NCBI Taxonomy" id="511811"/>
    <lineage>
        <taxon>Bacteria</taxon>
        <taxon>Bacillati</taxon>
        <taxon>Actinomycetota</taxon>
        <taxon>Actinomycetes</taxon>
        <taxon>Kitasatosporales</taxon>
        <taxon>Streptomycetaceae</taxon>
        <taxon>Streptomyces</taxon>
    </lineage>
</organism>
<dbReference type="Proteomes" id="UP001500456">
    <property type="component" value="Unassembled WGS sequence"/>
</dbReference>
<feature type="compositionally biased region" description="Polar residues" evidence="1">
    <location>
        <begin position="211"/>
        <end position="222"/>
    </location>
</feature>
<proteinExistence type="predicted"/>
<keyword evidence="2" id="KW-0472">Membrane</keyword>
<accession>A0ABP7RTM4</accession>
<reference evidence="4" key="1">
    <citation type="journal article" date="2019" name="Int. J. Syst. Evol. Microbiol.">
        <title>The Global Catalogue of Microorganisms (GCM) 10K type strain sequencing project: providing services to taxonomists for standard genome sequencing and annotation.</title>
        <authorList>
            <consortium name="The Broad Institute Genomics Platform"/>
            <consortium name="The Broad Institute Genome Sequencing Center for Infectious Disease"/>
            <person name="Wu L."/>
            <person name="Ma J."/>
        </authorList>
    </citation>
    <scope>NUCLEOTIDE SEQUENCE [LARGE SCALE GENOMIC DNA]</scope>
    <source>
        <strain evidence="4">JCM 16924</strain>
    </source>
</reference>
<feature type="compositionally biased region" description="Basic residues" evidence="1">
    <location>
        <begin position="94"/>
        <end position="108"/>
    </location>
</feature>
<feature type="region of interest" description="Disordered" evidence="1">
    <location>
        <begin position="131"/>
        <end position="276"/>
    </location>
</feature>
<evidence type="ECO:0000313" key="3">
    <source>
        <dbReference type="EMBL" id="GAA4002098.1"/>
    </source>
</evidence>
<protein>
    <submittedName>
        <fullName evidence="3">Uncharacterized protein</fullName>
    </submittedName>
</protein>
<sequence length="285" mass="28759">MDYCSTCRRHLNGALVCPGCGAYAPDIAPATTPTSVTAGAAAAPASEPIAFDAWHGRDGRLRHEVAAGGGMDEVPQSDPSGGPEGGPIAPQGRAARRRQRARWKKNQRKAVVATAVALIGGGLTLASMDRQSGDRTQAAMAPKDPAMGGVEEQAAQDARPTSTQPDIQRSSPTPPTQSPASDHPDRQQATASLPTTPPNTRPDAAAPPRTTEMSQPQPQTTAPSSDGTVSDSTDTADATPAQTPAPAATAAAGGSDATDSGTSPASTAPTTTSPSQVCLLVLCIG</sequence>
<evidence type="ECO:0000313" key="4">
    <source>
        <dbReference type="Proteomes" id="UP001500456"/>
    </source>
</evidence>
<feature type="compositionally biased region" description="Low complexity" evidence="1">
    <location>
        <begin position="223"/>
        <end position="275"/>
    </location>
</feature>
<evidence type="ECO:0000256" key="1">
    <source>
        <dbReference type="SAM" id="MobiDB-lite"/>
    </source>
</evidence>
<keyword evidence="2" id="KW-1133">Transmembrane helix</keyword>
<feature type="transmembrane region" description="Helical" evidence="2">
    <location>
        <begin position="110"/>
        <end position="128"/>
    </location>
</feature>
<dbReference type="EMBL" id="BAAAZX010000013">
    <property type="protein sequence ID" value="GAA4002098.1"/>
    <property type="molecule type" value="Genomic_DNA"/>
</dbReference>
<keyword evidence="4" id="KW-1185">Reference proteome</keyword>
<dbReference type="RefSeq" id="WP_345565742.1">
    <property type="nucleotide sequence ID" value="NZ_BAAAZX010000013.1"/>
</dbReference>
<feature type="compositionally biased region" description="Polar residues" evidence="1">
    <location>
        <begin position="159"/>
        <end position="169"/>
    </location>
</feature>
<name>A0ABP7RTM4_9ACTN</name>
<gene>
    <name evidence="3" type="ORF">GCM10022232_45980</name>
</gene>
<comment type="caution">
    <text evidence="3">The sequence shown here is derived from an EMBL/GenBank/DDBJ whole genome shotgun (WGS) entry which is preliminary data.</text>
</comment>